<dbReference type="InterPro" id="IPR000559">
    <property type="entry name" value="Formate_THF_ligase"/>
</dbReference>
<dbReference type="PATRIC" id="fig|37636.3.peg.2157"/>
<dbReference type="PROSITE" id="PS00722">
    <property type="entry name" value="FTHFS_2"/>
    <property type="match status" value="1"/>
</dbReference>
<name>A0A0N0ZPP0_THESC</name>
<dbReference type="PROSITE" id="PS00721">
    <property type="entry name" value="FTHFS_1"/>
    <property type="match status" value="1"/>
</dbReference>
<dbReference type="GO" id="GO:0005524">
    <property type="term" value="F:ATP binding"/>
    <property type="evidence" value="ECO:0007669"/>
    <property type="project" value="UniProtKB-UniRule"/>
</dbReference>
<evidence type="ECO:0000313" key="9">
    <source>
        <dbReference type="EMBL" id="KPD25495.1"/>
    </source>
</evidence>
<evidence type="ECO:0000256" key="7">
    <source>
        <dbReference type="ARBA" id="ARBA00061363"/>
    </source>
</evidence>
<dbReference type="GO" id="GO:0004329">
    <property type="term" value="F:formate-tetrahydrofolate ligase activity"/>
    <property type="evidence" value="ECO:0007669"/>
    <property type="project" value="UniProtKB-UniRule"/>
</dbReference>
<dbReference type="InterPro" id="IPR020628">
    <property type="entry name" value="Formate_THF_ligase_CS"/>
</dbReference>
<evidence type="ECO:0000256" key="4">
    <source>
        <dbReference type="ARBA" id="ARBA00022741"/>
    </source>
</evidence>
<dbReference type="Gene3D" id="3.30.1510.10">
    <property type="entry name" value="Domain 2, N(10)-formyltetrahydrofolate synthetase"/>
    <property type="match status" value="1"/>
</dbReference>
<evidence type="ECO:0000256" key="1">
    <source>
        <dbReference type="ARBA" id="ARBA00004777"/>
    </source>
</evidence>
<proteinExistence type="inferred from homology"/>
<dbReference type="FunFam" id="3.30.1510.10:FF:000001">
    <property type="entry name" value="Formate--tetrahydrofolate ligase"/>
    <property type="match status" value="1"/>
</dbReference>
<evidence type="ECO:0000256" key="8">
    <source>
        <dbReference type="HAMAP-Rule" id="MF_01543"/>
    </source>
</evidence>
<comment type="similarity">
    <text evidence="7 8">Belongs to the formate--tetrahydrofolate ligase family.</text>
</comment>
<organism evidence="9 10">
    <name type="scientific">Thermus scotoductus</name>
    <dbReference type="NCBI Taxonomy" id="37636"/>
    <lineage>
        <taxon>Bacteria</taxon>
        <taxon>Thermotogati</taxon>
        <taxon>Deinococcota</taxon>
        <taxon>Deinococci</taxon>
        <taxon>Thermales</taxon>
        <taxon>Thermaceae</taxon>
        <taxon>Thermus</taxon>
    </lineage>
</organism>
<dbReference type="Gene3D" id="3.10.410.10">
    <property type="entry name" value="Formyltetrahydrofolate synthetase, domain 3"/>
    <property type="match status" value="1"/>
</dbReference>
<accession>A0A0N0ZPP0</accession>
<dbReference type="CDD" id="cd00477">
    <property type="entry name" value="FTHFS"/>
    <property type="match status" value="1"/>
</dbReference>
<evidence type="ECO:0000256" key="2">
    <source>
        <dbReference type="ARBA" id="ARBA00022563"/>
    </source>
</evidence>
<dbReference type="HAMAP" id="MF_01543">
    <property type="entry name" value="FTHFS"/>
    <property type="match status" value="1"/>
</dbReference>
<dbReference type="Pfam" id="PF01268">
    <property type="entry name" value="FTHFS"/>
    <property type="match status" value="1"/>
</dbReference>
<evidence type="ECO:0000256" key="3">
    <source>
        <dbReference type="ARBA" id="ARBA00022598"/>
    </source>
</evidence>
<comment type="catalytic activity">
    <reaction evidence="6 8">
        <text>(6S)-5,6,7,8-tetrahydrofolate + formate + ATP = (6R)-10-formyltetrahydrofolate + ADP + phosphate</text>
        <dbReference type="Rhea" id="RHEA:20221"/>
        <dbReference type="ChEBI" id="CHEBI:15740"/>
        <dbReference type="ChEBI" id="CHEBI:30616"/>
        <dbReference type="ChEBI" id="CHEBI:43474"/>
        <dbReference type="ChEBI" id="CHEBI:57453"/>
        <dbReference type="ChEBI" id="CHEBI:195366"/>
        <dbReference type="ChEBI" id="CHEBI:456216"/>
        <dbReference type="EC" id="6.3.4.3"/>
    </reaction>
</comment>
<protein>
    <recommendedName>
        <fullName evidence="8">Formate--tetrahydrofolate ligase</fullName>
        <ecNumber evidence="8">6.3.4.3</ecNumber>
    </recommendedName>
    <alternativeName>
        <fullName evidence="8">Formyltetrahydrofolate synthetase</fullName>
        <shortName evidence="8">FHS</shortName>
        <shortName evidence="8">FTHFS</shortName>
    </alternativeName>
</protein>
<keyword evidence="3 8" id="KW-0436">Ligase</keyword>
<dbReference type="Gene3D" id="3.40.50.300">
    <property type="entry name" value="P-loop containing nucleotide triphosphate hydrolases"/>
    <property type="match status" value="1"/>
</dbReference>
<keyword evidence="5 8" id="KW-0067">ATP-binding</keyword>
<keyword evidence="4 8" id="KW-0547">Nucleotide-binding</keyword>
<feature type="binding site" evidence="8">
    <location>
        <begin position="54"/>
        <end position="61"/>
    </location>
    <ligand>
        <name>ATP</name>
        <dbReference type="ChEBI" id="CHEBI:30616"/>
    </ligand>
</feature>
<keyword evidence="2 8" id="KW-0554">One-carbon metabolism</keyword>
<evidence type="ECO:0000313" key="10">
    <source>
        <dbReference type="Proteomes" id="UP000053099"/>
    </source>
</evidence>
<dbReference type="NCBIfam" id="NF010030">
    <property type="entry name" value="PRK13505.1"/>
    <property type="match status" value="1"/>
</dbReference>
<dbReference type="AlphaFoldDB" id="A0A0N0ZPP0"/>
<sequence>MIVKEALLPIEEVAGKLGLSRDRLYPYGPHMAKVLGEPPKAKGKLILVTAITPTPAGEGKTTTAIGLVDALWRLGKRAALALREPSLGPVFGVKGGATGGGRARVEPRHEINLHFTGDFHAVTSAVNLLNALLDNHLHQGNELGIDPRRIELKRAIDMNDRALRHIVLGLGGKAHGVPREGGFELTVASEVMALMSLARDFKDLKRRLGRIRVGFTYGGKPVYAQDLGAVGAMAALLRQAFLPNLVQTAEGNPAFIHMGPFGNIAHGTNSLRASLFALGLADYVVQEAGFATDLGMEKFMNVVARAGGLVPEAVVLVATLRALRYHGGQDAYEIPDPQAVVRGLANLEKHVENVELFGFKPVIALNRFPTDAEEEIALVREFARERGLPFALSEVYAKGGEGGLELAEKVLEALSLPHAYRPLYPLEMPLEDKVETIATRIYGAEGVEWSEEAKKALKAAKKEGCEALPVVMAKAATSLSDNPRLRGRPKGFRVRVTDLKCRFGAGFVVVYMGGIETLPGLPKVPQALGIDVDEEGNIRGMDY</sequence>
<comment type="caution">
    <text evidence="9">The sequence shown here is derived from an EMBL/GenBank/DDBJ whole genome shotgun (WGS) entry which is preliminary data.</text>
</comment>
<comment type="pathway">
    <text evidence="1 8">One-carbon metabolism; tetrahydrofolate interconversion.</text>
</comment>
<gene>
    <name evidence="8" type="primary">fhs</name>
    <name evidence="9" type="ORF">AN926_12270</name>
</gene>
<dbReference type="Proteomes" id="UP000053099">
    <property type="component" value="Unassembled WGS sequence"/>
</dbReference>
<dbReference type="EMBL" id="LJJR01000050">
    <property type="protein sequence ID" value="KPD25495.1"/>
    <property type="molecule type" value="Genomic_DNA"/>
</dbReference>
<evidence type="ECO:0000256" key="6">
    <source>
        <dbReference type="ARBA" id="ARBA00049033"/>
    </source>
</evidence>
<evidence type="ECO:0000256" key="5">
    <source>
        <dbReference type="ARBA" id="ARBA00022840"/>
    </source>
</evidence>
<dbReference type="UniPathway" id="UPA00193"/>
<dbReference type="InterPro" id="IPR027417">
    <property type="entry name" value="P-loop_NTPase"/>
</dbReference>
<dbReference type="GO" id="GO:0035999">
    <property type="term" value="P:tetrahydrofolate interconversion"/>
    <property type="evidence" value="ECO:0007669"/>
    <property type="project" value="UniProtKB-UniRule"/>
</dbReference>
<dbReference type="SUPFAM" id="SSF52540">
    <property type="entry name" value="P-loop containing nucleoside triphosphate hydrolases"/>
    <property type="match status" value="1"/>
</dbReference>
<dbReference type="EC" id="6.3.4.3" evidence="8"/>
<reference evidence="9 10" key="1">
    <citation type="submission" date="2015-09" db="EMBL/GenBank/DDBJ databases">
        <title>Draft genome sequence of Thermus scotoductus strain K1 isolated from a geothermal spring in Nagorno-Karabakh, Armenia.</title>
        <authorList>
            <person name="Saghatelyan A."/>
            <person name="Poghosyan L."/>
            <person name="Panosyan H."/>
            <person name="Birkeland N.-K."/>
        </authorList>
    </citation>
    <scope>NUCLEOTIDE SEQUENCE [LARGE SCALE GENOMIC DNA]</scope>
    <source>
        <strain evidence="9 10">K1</strain>
    </source>
</reference>